<feature type="region of interest" description="Disordered" evidence="1">
    <location>
        <begin position="127"/>
        <end position="147"/>
    </location>
</feature>
<dbReference type="AlphaFoldDB" id="A0AA88LEF2"/>
<keyword evidence="2" id="KW-1133">Transmembrane helix</keyword>
<keyword evidence="4" id="KW-1185">Reference proteome</keyword>
<gene>
    <name evidence="3" type="ORF">QYM36_005747</name>
</gene>
<feature type="transmembrane region" description="Helical" evidence="2">
    <location>
        <begin position="463"/>
        <end position="483"/>
    </location>
</feature>
<reference evidence="3" key="1">
    <citation type="submission" date="2023-07" db="EMBL/GenBank/DDBJ databases">
        <title>Chromosome-level genome assembly of Artemia franciscana.</title>
        <authorList>
            <person name="Jo E."/>
        </authorList>
    </citation>
    <scope>NUCLEOTIDE SEQUENCE</scope>
    <source>
        <tissue evidence="3">Whole body</tissue>
    </source>
</reference>
<evidence type="ECO:0000256" key="1">
    <source>
        <dbReference type="SAM" id="MobiDB-lite"/>
    </source>
</evidence>
<feature type="transmembrane region" description="Helical" evidence="2">
    <location>
        <begin position="372"/>
        <end position="394"/>
    </location>
</feature>
<sequence length="498" mass="57516">MSYCHWAVYIGPINGHVADRPRVLHTNNNAANTGDMITFNHLFVHMHGPDDHDSSRSIWFKSGFPNSFGILEVKLKHNVNRKKKMKQQSGEGRITWQFCDEMDNLMAKKPEISPVATASNGDGFKIDEDDCEHSNESDYTSEPVASRKSKTKKRKKCVNRYDDALNEFEQNRFILGGQARDTLTGDDECIDHFSLNCRPSNYVNPNDLYEYSKPTEDGLFYRIRQEAEELVRTFASSFMNLSYIRTFSNILELDEKNEPQYLPLRQVYLGMEAHDSMALLSRDPCVKQTELDLVVRNNIIGTSPSKVGNQSGSRMFVRSCQLQSRLVESEQGTTNMTFWPQSIPPSMDNAYMSDSQLLFWLFPDHLKELARFLRNILCFVVRYCIAYPVAFLWVKLPSSAQEFFEISNAMETTKPTTMKPDYRIYTTPDYRTTIEEQKPERVTAFSWPWQFLEERVGYKWMHVIHFAILMVVILANSIAWIHYAPKPGATILNITTNT</sequence>
<accession>A0AA88LEF2</accession>
<dbReference type="EMBL" id="JAVRJZ010000009">
    <property type="protein sequence ID" value="KAK2718515.1"/>
    <property type="molecule type" value="Genomic_DNA"/>
</dbReference>
<proteinExistence type="predicted"/>
<keyword evidence="2" id="KW-0812">Transmembrane</keyword>
<name>A0AA88LEF2_ARTSF</name>
<evidence type="ECO:0000256" key="2">
    <source>
        <dbReference type="SAM" id="Phobius"/>
    </source>
</evidence>
<keyword evidence="2" id="KW-0472">Membrane</keyword>
<comment type="caution">
    <text evidence="3">The sequence shown here is derived from an EMBL/GenBank/DDBJ whole genome shotgun (WGS) entry which is preliminary data.</text>
</comment>
<evidence type="ECO:0000313" key="4">
    <source>
        <dbReference type="Proteomes" id="UP001187531"/>
    </source>
</evidence>
<feature type="non-terminal residue" evidence="3">
    <location>
        <position position="498"/>
    </location>
</feature>
<evidence type="ECO:0000313" key="3">
    <source>
        <dbReference type="EMBL" id="KAK2718515.1"/>
    </source>
</evidence>
<organism evidence="3 4">
    <name type="scientific">Artemia franciscana</name>
    <name type="common">Brine shrimp</name>
    <name type="synonym">Artemia sanfranciscana</name>
    <dbReference type="NCBI Taxonomy" id="6661"/>
    <lineage>
        <taxon>Eukaryota</taxon>
        <taxon>Metazoa</taxon>
        <taxon>Ecdysozoa</taxon>
        <taxon>Arthropoda</taxon>
        <taxon>Crustacea</taxon>
        <taxon>Branchiopoda</taxon>
        <taxon>Anostraca</taxon>
        <taxon>Artemiidae</taxon>
        <taxon>Artemia</taxon>
    </lineage>
</organism>
<dbReference type="Proteomes" id="UP001187531">
    <property type="component" value="Unassembled WGS sequence"/>
</dbReference>
<protein>
    <submittedName>
        <fullName evidence="3">Uncharacterized protein</fullName>
    </submittedName>
</protein>